<dbReference type="Proteomes" id="UP001327560">
    <property type="component" value="Chromosome 5"/>
</dbReference>
<evidence type="ECO:0000313" key="2">
    <source>
        <dbReference type="Proteomes" id="UP001327560"/>
    </source>
</evidence>
<name>A0AAQ3KII0_9LILI</name>
<protein>
    <submittedName>
        <fullName evidence="1">Uncharacterized protein</fullName>
    </submittedName>
</protein>
<sequence>MLAYEAKAFGKGGRGVLLAEEAVAVSIFMRDRRIRSTDGGRGSSGGQFFTLYEENNDTGTAFMIKTTAISVNNNSCERGKQSVSTIIDWRRKESEGTEEGRMPFLGLDNQLSDSYYDLYPVDPE</sequence>
<evidence type="ECO:0000313" key="1">
    <source>
        <dbReference type="EMBL" id="WOL07037.1"/>
    </source>
</evidence>
<accession>A0AAQ3KII0</accession>
<proteinExistence type="predicted"/>
<dbReference type="AlphaFoldDB" id="A0AAQ3KII0"/>
<gene>
    <name evidence="1" type="ORF">Cni_G15772</name>
</gene>
<organism evidence="1 2">
    <name type="scientific">Canna indica</name>
    <name type="common">Indian-shot</name>
    <dbReference type="NCBI Taxonomy" id="4628"/>
    <lineage>
        <taxon>Eukaryota</taxon>
        <taxon>Viridiplantae</taxon>
        <taxon>Streptophyta</taxon>
        <taxon>Embryophyta</taxon>
        <taxon>Tracheophyta</taxon>
        <taxon>Spermatophyta</taxon>
        <taxon>Magnoliopsida</taxon>
        <taxon>Liliopsida</taxon>
        <taxon>Zingiberales</taxon>
        <taxon>Cannaceae</taxon>
        <taxon>Canna</taxon>
    </lineage>
</organism>
<keyword evidence="2" id="KW-1185">Reference proteome</keyword>
<dbReference type="EMBL" id="CP136894">
    <property type="protein sequence ID" value="WOL07037.1"/>
    <property type="molecule type" value="Genomic_DNA"/>
</dbReference>
<reference evidence="1 2" key="1">
    <citation type="submission" date="2023-10" db="EMBL/GenBank/DDBJ databases">
        <title>Chromosome-scale genome assembly provides insights into flower coloration mechanisms of Canna indica.</title>
        <authorList>
            <person name="Li C."/>
        </authorList>
    </citation>
    <scope>NUCLEOTIDE SEQUENCE [LARGE SCALE GENOMIC DNA]</scope>
    <source>
        <tissue evidence="1">Flower</tissue>
    </source>
</reference>